<feature type="compositionally biased region" description="Polar residues" evidence="2">
    <location>
        <begin position="536"/>
        <end position="546"/>
    </location>
</feature>
<feature type="compositionally biased region" description="Polar residues" evidence="2">
    <location>
        <begin position="93"/>
        <end position="106"/>
    </location>
</feature>
<feature type="compositionally biased region" description="Basic and acidic residues" evidence="2">
    <location>
        <begin position="809"/>
        <end position="825"/>
    </location>
</feature>
<feature type="compositionally biased region" description="Basic and acidic residues" evidence="2">
    <location>
        <begin position="5882"/>
        <end position="5894"/>
    </location>
</feature>
<feature type="region of interest" description="Disordered" evidence="2">
    <location>
        <begin position="5531"/>
        <end position="5555"/>
    </location>
</feature>
<feature type="compositionally biased region" description="Basic and acidic residues" evidence="2">
    <location>
        <begin position="1602"/>
        <end position="1614"/>
    </location>
</feature>
<name>A0A816Q6R4_9BILA</name>
<feature type="region of interest" description="Disordered" evidence="2">
    <location>
        <begin position="921"/>
        <end position="971"/>
    </location>
</feature>
<comment type="caution">
    <text evidence="3">The sequence shown here is derived from an EMBL/GenBank/DDBJ whole genome shotgun (WGS) entry which is preliminary data.</text>
</comment>
<feature type="compositionally biased region" description="Basic and acidic residues" evidence="2">
    <location>
        <begin position="1685"/>
        <end position="1697"/>
    </location>
</feature>
<feature type="region of interest" description="Disordered" evidence="2">
    <location>
        <begin position="752"/>
        <end position="794"/>
    </location>
</feature>
<feature type="region of interest" description="Disordered" evidence="2">
    <location>
        <begin position="1"/>
        <end position="38"/>
    </location>
</feature>
<feature type="region of interest" description="Disordered" evidence="2">
    <location>
        <begin position="2451"/>
        <end position="2472"/>
    </location>
</feature>
<feature type="region of interest" description="Disordered" evidence="2">
    <location>
        <begin position="67"/>
        <end position="107"/>
    </location>
</feature>
<sequence>MANRVSASSFNKNNNRQNISSSNNRSSRSTLTTHTYASTNTVNTEPIYTTTPITGDPRTLHSYYVSSQTYRPPSTSPTNSLTRHHREYEPSYPSISRYRTPSSTSPYRKAHYLDDSDEEIINEEILEITDMNHYPTLMERWGDDTKPVVREDGELKFEDFVEFEETEPTVVEEIFYELVYSGDNLKTCRQIHRSRSESRNFRKIKKRRTRRKRQTLDGTSTLTSQPSSRDTSGTRSPYKNDNLISPERSTTPIQSTLSASWQSTGFLAVDKSSLDISIRNRSDDQNYVNYVRVNESDPVRSHTQVQQVPQTRITTGYHYPSIPIDTKPIAERNLYTSERDSTRRDDNLNDTDLFRSQPQVSHTRVTTGYHYPSIPIDTKVIAETNLYTNEHDSTRLDNNLNDTGDFVPIISEERGVTKINITPTNNEYRTSDLLSRSQADVNQTTYEISSSDGLLTSTRTTDNIEQSRTTINDQTSAQREINDRELDYSQNREKQINKTIMPTDDELEKDDEEPSSTTEQTIREISGRDTDEDASFSENEQIPSESFKSDEKQKTIEDSHPSLLLSSATNEKQDDHEIQPTITQSSINELESKSKSTHSIVEPPETIIHRENIQRIQTTDIASPGISIETTRTFLENIDTQPIEISVSKDEKISSSSSKGKTSDSIDESNQDLRSFMNTLTTHLMPGLPTSFDDETEDEHSFVSETKSSEEPVTQDEQVLNSTPRKSIEDAKDIFDQSFEEFSLEKNDEIKAEIDGQQDNSEPSSSLIPTMETKTSTFEQSDLDNRSSTTHEAITLSKDSLVNVVEQMKSQDEQHLDQDEPDRFSSDSSATTTEISATQLQTKQILIHDTEDVTQKQPLTVNDVAQVTNETNYFQSPLEKEKIITDTQEFIEPITQHDTLHSIESTIESNQYVIKLDEVPQQLQQQQQQPVSSTLSGTDETIKKPTSNDDQSSVEFQSKQEADEQKPFDSSVDIVRQMGPAPQIIRLPSTDNKTETTHILQHEIEKPLVDSHVDIVSTSESIPSELVTTKEDQPEYISYETMTESIREIITAITIPSEQTSDITTRQQQQDEHVPEVQTTSSTSLDLPATETTCHKTVEDHVNEQLTTNTLTTTSKITEQTASADYQLAVGDLEKTGETERPSLDVLTEATREIITTKASTTTIDQPSVIIKTDAVESVDFVPSTSTTIEKINKVTIPLDENEISFEIPTRTTTTEQNTFVDKYEEKPLIENLASIIHEIPTKLISTFTTHEDLSTAQQDQEQDLLETVKESVQQHETPKFDQPQIQEIIQTVTDEFQPETRIEKPEIGAANLITPDNVQQASDSQIKAETSSENIGLDEPTRTTFTIAAETTNEQPETTSLSSLNSTETVPEPLVMPLAADLPIVGPTVTPKIEEKQATPKTLIDSFGRITGAFARSLSGTAQNTEGKTIEKTDINPEAQQPLSTSSLIESVGSTTSDTQQESSRDDNLPQDSSKVSSEVGSEILVSPILFNVPTADHKLDPTIETELRVPQPSIDSLTQIIAQLTTIESAERKTYVEQTTYPYITEETTIESSPASTADVTNQDELEHVKSTTVIEAPSSDILAELNKQLDNLQISMKRTQSEETQEHENEIQNRQAEPVQMQPLTETASDIHATPAATHQQGVPETALETPQTEYILGTPSLSSVTDTTKQVEIESPTDVTTTHEEKTESLDVKEDQLQQPITTSSDTKIIEEITKPDQQPILSETTSQVAVPQIIERSLISRTTTDQHILERTIEIPSTQETITTTEVTTIHEHTVEPTTATEEVVQQQLLTSVHTEIVEDSKKEAHQPVVVELKTELADCISADALSDAVREIIAAPVINDIPTDEHILERPIEVPPTEEQITTTQVTITQEETVEPVPVTEEVLHQPLIKAEVSQQPLIKEEVLQQPLVTQSHLETVEDSKKKDDQPIVLEPTTEIADRASTDALTDAVRETTATQVASDIPTDEHVIKRAVEVPLKEETITTTELTSTQEERLQSVAVTEEVLHQALVTTTDTETVEDSKKEDHQPVVLEPTTELADRVSTDALTDIVRKIIGTPVISDIPTQEHVIERAIEVPSTEEKISTTEVTTTQEATVQPVAVTEHFLHQPLVTEEVSQQPLVTPSHLETVEDSKEEHYQPVVLEPTTELADRVSADALTDAVREIIGTPVISDIPTDEHVIDRAVEVPLTKETKTTTELTTTQEERLPPVAVTEEILHQPLVTTTDTETVEDSKKEDRQPVVLEPTTELADRVSTDVLTDAVREIIVTPVISHIPTDEHVIEPAVEVPLTDETVTTTEVTTTQERTLEPVAETEEVLQQPLITEEVLQQPLITEEILHQPLVTTTDTETFEDSKKEDRQPVVLEPTTELADRVSTDALTDAVREIIVTPVISDIPSDEHVIEPAVEVPLTDETVTTTEVTTTQEATVEPVAETEEVLQQPLITEEVSQQPNAMSTDTEIVDDSKKEDQQPVVLEPRTEIADLVSTDALTDALREIIGTPVVTDIPPDVDVAERAIEIPPTEETITTTELTTTQEERLQPVAVAGEILHQPLVATTDTETVEDGKKEDNQPVVREPTTELVDRVTTDALTDAVREIIGTPVISDIPTDEHVIEPAVEVPSTEKTIITTELTTTQEETVQPVAETEEVLQQPLITEEVSQQPLITEEVLHQPLAMSTDTEIVDDSKKEDQQLVVLEPRTEIADRVSTDALTDAVREIIGTPVVTDIPPDVDVAEQAIEIPPTEETITTTELTTTQEERLQPVAVAGEILPQPLVTTTDTETVEDGKKEDHQPVVREPTTELADRVTTDALTDAVREISGTPVISDIPTDEHVIERAVEVPSTEKTIITTELRTTQEETLQPVAMTEEVLQQALVTAADTEIVEDSKKEHHQPVVLEPTNELPDSVSTDELTDAVREIIGTPVIRDIPTEEHVIERAIEVSSTEEAITTKEVPTTQEETVAQIPSTEQTITSTQVPITQEETVEPIAATTELLQEPLITEEVLQQPLMTPSRVEIVEDSKQEDQQPVVVEPTTELADRVSTDALADAVREIIATPVISDIPTDEDILERTIEVSSTEETTTTTEVPRTQEATVEPIAAAAELLQEPLVTEEVLQQPLVTPSHVEIVEDSEKEDRLHVVREPTTELADRVSTDALTDAVREIKATPVIIDIPIDEHILERVSEFPSTEETITTTEIPTTQEEMVQTVAVTEEVLQQPLITEEVLQQPLMALSHVEIVEDSEKEDEQPVVLEPTTENSRSDIPTDEHVLERVIEVPSTVETVTTTEVTTTQEETLQPVAVTEEVLHQPLITEEVLRQPLITEDVLQHPLVASADAEIVEDSKKEDQHPVILEPRTELADRVSTDALTNAVCEILSAPVIIESLPVENMVDETIETSLLRSVPDASGEMQTTTFPELIAAEEERNKSLDNIQKEVEQSTSVAEVVVASTEETKTEDGQSVIADKPNEDVAEDMFWEALTGVVGDILNTTVVTYLPVVEHNVQRTLKTEPISETPLLPSLSESKDELRTMSSWEKTTIEEEERTEPSGTKQQELQESSLAPSITEIAVESTAEEQVAERINSETSSEIVGHILATPITVQLPSVEHSILEDTEHEPSLERTLSASLDEASDQLDKLMFSTDSLAVEKITEVEVRKHDEVQQPAITSVTTQQIQVRTTEDQSPSNADTKTEEAAERVSSEVLNDVVREIISTPAAVDISTTDIIPDNKITTIEGEADKKSDVTISSVLEQEVPVVLPAEVVTEEKLLLTDTTLTEEPQLSPPASVMGIKVEPTATEDAIAKHEVESLSLESSNEIVSETAYTSVSATLPFVDDKSKATEHIEQPVILSESSVMEESGVIRENVISITTITTTADAEQTSAEKQSLSNDQKEIEEEETLSTDLSPESVKQVSTAPITTDISLVETSFITSADTIDVHIEKHVEKQVDSITATSVTEHVAKPVTGASAMYFEDTTHDIVTIPTANDRIEIVAPVEEVKQPTYTSIEVVHETITVTPEVDSDKKEISYVQTQLHESDEVISLPNVITSSESEQVPVQSTPTVISEQPDQETSLQDNVLGSALKIVSSEPESPVHPLDFTLSTSSEEEFSSEHDNEIISPALYGTIKTLVDDAIDDACCKLEQTVPDQSTDQSLTSTYTVSDEYPEEVTPDINLINDLETKSVDDYDSISGLTNIVNDLVKVSNETSPESSISNENNQVIASPKSDFDEQIQTTELPNIADATTKTLNIQTSFPEQSDISQDTPLQRASAVKPTFVIGDLDQDIMDEEPPTFFVPDTPTNSEANFRTLYEQRHFALNANEEPSSQFTPVDSQVSLESATQLEEKTYASDSPLVYFELQEKRHILISPQKSTESDQTEQAASSLTTWTTIEPFITNEEEQKKPDVSDINLDVRSYEYARKFDLESPSVVSHLPSREYRQVFGVSDDIIKTVDDMTDHVHETLSTEREQNQQPVTSDEIPSLLSESNENLASEDIQYTLLSTNAPVSESVKRITEALEALEFDLREQQDNIQLHESSFPDTHEHVVDEKNTVSSKLATALTDDIEQVLKNPPPVFSSKEDFSNEDLLPTKIKSENVDEIKSTVELYSQYSKLQDLIDSLEKPLDDLQSSSSSIVEHQSITTEIEEKADDDHHLEDRYDTFIDHIRKLEEATHKSLIHDTNQEVVLLPQDDKTTDDNMTSDDLVKTVEEIFASPVCSVINQYEKIASEEGINESNLAVILEQMLAQTQYPTKFTKLTAPTDLTLSSNELEQKQQEEIQVIESHDEILTSTSIDQKEILNQDDLPETEKIQPSSIFEKGRSAITDALALLTGATLQSSTTDEITSSADSSFHDNSDLQAKITATITETTTTTQPAITSETKDEHIVQTSSNDNETKPEDEQIQALATDVLSISVILSSSMIPSTETKVNDTEKHVESSEIVPSPTAGYFSSSDVYHAYKQPIESVVKNEPESSSIGEHETATVSNIISSPTITSVTTEILEETTSASQSPLTDEIISHTVVAESEISVEQPSSNEQNTQQETSSEQASLLLKEDKVIESASIQETRVIPNIEEDLTKHTQSTIELPQSIEISSPVTGYFSSSDVYHAYKQPIEPVVEKEPTTETHDEVTLASQVPIIDEEKSTPVVVEQEIDVLKSSSEEKESVDEDTSSIGLLETLKSYLPASIRSTETEETTSETSSLSNKTDEDTATSSMTGSIVASVSEEHLTESVEPLIEASEKSSMSSPVAGYFSSSDVYHAYKQPIEPVFEEEPESSSLIEKATTTVSSIISSLTSAVTTTESTQDSTSTVDETLSHPAVVEDETNILKPLPDEQNIQQESVSSPIMLEEVKTVLPSDTSLTTTDQITSEEPIVSAPLDEVVVADVPDEDLTKSEQSKVETMKPVEISSPVAGYFSSSDVYHAYKQAIEPVLEKEPESPSVVEQVTNILSHIITDFKSHLPTLSTTETELISEPSITEKEISAPVAVDEEIIALKSAVDEQDTARDEASSTDLLETLKSYLPASMRSTEMEESFEDGKEELTTLSTSLAEPSTEVISEIEQSETTKSTTGTEAKESISSIIAGYFSSSDVYHAYKQPIEPAFEKEPESPSLVEQATNIVSHIISDFTSHLPTLQSHEEVNQTPIIDEEESTSAAVEKEIDVSKPTSEENEMVAEDTSSTGLLETLKSYLPTSMRSTEIDEITSELPAEPRKIDEVTVASSSTRKAVTSVSEEHLTEGAESKKSSISSPVAGYFSSSDVYHAYKQPIEPVFEKEPESPSLVEQATNIVSHIISDFTSHLPTLQSHEEVNQTPIIDEEESTSAAVEKEIDVSKPTSEENEMVAEDTSSTGLLETLKSYLPTSMRSTEIDEITSELPAEPRKIDEVTVASSSTRTAVTSVSEEHLTEGAESEKSSISSPVAGYFSSSDVYHAYKQPIEPAFEKEPESPSLVDQVTSIVSHIITDFTSHLPTLQSHEEVNQAPIIDEEKSTSEEKVIAGDDTSSTGLLETLNSYLPASLLSAEITSETPIEYTKAVEVTVPSPSTDTVATTATKQQIEKTENELRASSVEDIVPDASSSLNKDIVKADAPKSVESVAPSTEEVQEIIVSKPLEVSKDEQAQQEFSPVASESTTSFVTTSTLSDTTTIDISNEEPRIERALPLMDIQQPQQEQEVSHQQESVSNQFDLSHVEESVVDEKGLTSESGQDSSTIMDVTPTVQDILPTPVTSHVDIHKEKPTSQDDEQEISTTTVSQ</sequence>
<feature type="compositionally biased region" description="Polar residues" evidence="2">
    <location>
        <begin position="757"/>
        <end position="794"/>
    </location>
</feature>
<feature type="region of interest" description="Disordered" evidence="2">
    <location>
        <begin position="196"/>
        <end position="249"/>
    </location>
</feature>
<dbReference type="Proteomes" id="UP000663887">
    <property type="component" value="Unassembled WGS sequence"/>
</dbReference>
<protein>
    <submittedName>
        <fullName evidence="3">Uncharacterized protein</fullName>
    </submittedName>
</protein>
<feature type="compositionally biased region" description="Polar residues" evidence="2">
    <location>
        <begin position="3870"/>
        <end position="3882"/>
    </location>
</feature>
<feature type="compositionally biased region" description="Basic and acidic residues" evidence="2">
    <location>
        <begin position="699"/>
        <end position="710"/>
    </location>
</feature>
<evidence type="ECO:0000256" key="2">
    <source>
        <dbReference type="SAM" id="MobiDB-lite"/>
    </source>
</evidence>
<feature type="compositionally biased region" description="Low complexity" evidence="2">
    <location>
        <begin position="4853"/>
        <end position="4865"/>
    </location>
</feature>
<feature type="compositionally biased region" description="Polar residues" evidence="2">
    <location>
        <begin position="826"/>
        <end position="835"/>
    </location>
</feature>
<keyword evidence="1" id="KW-0175">Coiled coil</keyword>
<feature type="region of interest" description="Disordered" evidence="2">
    <location>
        <begin position="5171"/>
        <end position="5201"/>
    </location>
</feature>
<feature type="compositionally biased region" description="Polar residues" evidence="2">
    <location>
        <begin position="3542"/>
        <end position="3557"/>
    </location>
</feature>
<feature type="compositionally biased region" description="Polar residues" evidence="2">
    <location>
        <begin position="2451"/>
        <end position="2460"/>
    </location>
</feature>
<feature type="compositionally biased region" description="Basic and acidic residues" evidence="2">
    <location>
        <begin position="5714"/>
        <end position="5726"/>
    </location>
</feature>
<feature type="compositionally biased region" description="Low complexity" evidence="2">
    <location>
        <begin position="5019"/>
        <end position="5033"/>
    </location>
</feature>
<feature type="compositionally biased region" description="Low complexity" evidence="2">
    <location>
        <begin position="6146"/>
        <end position="6164"/>
    </location>
</feature>
<feature type="compositionally biased region" description="Polar residues" evidence="2">
    <location>
        <begin position="67"/>
        <end position="81"/>
    </location>
</feature>
<feature type="compositionally biased region" description="Polar residues" evidence="2">
    <location>
        <begin position="930"/>
        <end position="939"/>
    </location>
</feature>
<feature type="compositionally biased region" description="Polar residues" evidence="2">
    <location>
        <begin position="948"/>
        <end position="957"/>
    </location>
</feature>
<feature type="compositionally biased region" description="Acidic residues" evidence="2">
    <location>
        <begin position="503"/>
        <end position="514"/>
    </location>
</feature>
<feature type="compositionally biased region" description="Basic and acidic residues" evidence="2">
    <location>
        <begin position="958"/>
        <end position="967"/>
    </location>
</feature>
<feature type="compositionally biased region" description="Polar residues" evidence="2">
    <location>
        <begin position="1419"/>
        <end position="1428"/>
    </location>
</feature>
<feature type="region of interest" description="Disordered" evidence="2">
    <location>
        <begin position="684"/>
        <end position="727"/>
    </location>
</feature>
<feature type="region of interest" description="Disordered" evidence="2">
    <location>
        <begin position="4853"/>
        <end position="4886"/>
    </location>
</feature>
<feature type="compositionally biased region" description="Polar residues" evidence="2">
    <location>
        <begin position="711"/>
        <end position="725"/>
    </location>
</feature>
<feature type="compositionally biased region" description="Polar residues" evidence="2">
    <location>
        <begin position="3661"/>
        <end position="3682"/>
    </location>
</feature>
<feature type="region of interest" description="Disordered" evidence="2">
    <location>
        <begin position="6130"/>
        <end position="6233"/>
    </location>
</feature>
<feature type="region of interest" description="Disordered" evidence="2">
    <location>
        <begin position="809"/>
        <end position="835"/>
    </location>
</feature>
<feature type="compositionally biased region" description="Polar residues" evidence="2">
    <location>
        <begin position="6181"/>
        <end position="6198"/>
    </location>
</feature>
<feature type="compositionally biased region" description="Basic and acidic residues" evidence="2">
    <location>
        <begin position="547"/>
        <end position="560"/>
    </location>
</feature>
<feature type="region of interest" description="Disordered" evidence="2">
    <location>
        <begin position="3237"/>
        <end position="3259"/>
    </location>
</feature>
<feature type="region of interest" description="Disordered" evidence="2">
    <location>
        <begin position="5875"/>
        <end position="5899"/>
    </location>
</feature>
<organism evidence="3 4">
    <name type="scientific">Rotaria magnacalcarata</name>
    <dbReference type="NCBI Taxonomy" id="392030"/>
    <lineage>
        <taxon>Eukaryota</taxon>
        <taxon>Metazoa</taxon>
        <taxon>Spiralia</taxon>
        <taxon>Gnathifera</taxon>
        <taxon>Rotifera</taxon>
        <taxon>Eurotatoria</taxon>
        <taxon>Bdelloidea</taxon>
        <taxon>Philodinida</taxon>
        <taxon>Philodinidae</taxon>
        <taxon>Rotaria</taxon>
    </lineage>
</organism>
<feature type="region of interest" description="Disordered" evidence="2">
    <location>
        <begin position="3870"/>
        <end position="3901"/>
    </location>
</feature>
<feature type="coiled-coil region" evidence="1">
    <location>
        <begin position="4499"/>
        <end position="4526"/>
    </location>
</feature>
<feature type="compositionally biased region" description="Basic and acidic residues" evidence="2">
    <location>
        <begin position="480"/>
        <end position="496"/>
    </location>
</feature>
<gene>
    <name evidence="3" type="ORF">XDN619_LOCUS10054</name>
</gene>
<feature type="region of interest" description="Disordered" evidence="2">
    <location>
        <begin position="646"/>
        <end position="669"/>
    </location>
</feature>
<evidence type="ECO:0000256" key="1">
    <source>
        <dbReference type="SAM" id="Coils"/>
    </source>
</evidence>
<feature type="region of interest" description="Disordered" evidence="2">
    <location>
        <begin position="3509"/>
        <end position="3557"/>
    </location>
</feature>
<feature type="compositionally biased region" description="Polar residues" evidence="2">
    <location>
        <begin position="447"/>
        <end position="479"/>
    </location>
</feature>
<dbReference type="EMBL" id="CAJNRG010003460">
    <property type="protein sequence ID" value="CAF2057865.1"/>
    <property type="molecule type" value="Genomic_DNA"/>
</dbReference>
<feature type="compositionally biased region" description="Polar residues" evidence="2">
    <location>
        <begin position="216"/>
        <end position="249"/>
    </location>
</feature>
<feature type="region of interest" description="Disordered" evidence="2">
    <location>
        <begin position="447"/>
        <end position="604"/>
    </location>
</feature>
<feature type="region of interest" description="Disordered" evidence="2">
    <location>
        <begin position="5011"/>
        <end position="5034"/>
    </location>
</feature>
<proteinExistence type="predicted"/>
<feature type="compositionally biased region" description="Basic and acidic residues" evidence="2">
    <location>
        <begin position="6210"/>
        <end position="6219"/>
    </location>
</feature>
<feature type="compositionally biased region" description="Polar residues" evidence="2">
    <location>
        <begin position="1439"/>
        <end position="1463"/>
    </location>
</feature>
<feature type="region of interest" description="Disordered" evidence="2">
    <location>
        <begin position="1419"/>
        <end position="1478"/>
    </location>
</feature>
<feature type="region of interest" description="Disordered" evidence="2">
    <location>
        <begin position="3661"/>
        <end position="3691"/>
    </location>
</feature>
<evidence type="ECO:0000313" key="3">
    <source>
        <dbReference type="EMBL" id="CAF2057865.1"/>
    </source>
</evidence>
<feature type="region of interest" description="Disordered" evidence="2">
    <location>
        <begin position="1602"/>
        <end position="1621"/>
    </location>
</feature>
<feature type="compositionally biased region" description="Basic residues" evidence="2">
    <location>
        <begin position="201"/>
        <end position="213"/>
    </location>
</feature>
<feature type="compositionally biased region" description="Basic and acidic residues" evidence="2">
    <location>
        <begin position="6168"/>
        <end position="6180"/>
    </location>
</feature>
<reference evidence="3" key="1">
    <citation type="submission" date="2021-02" db="EMBL/GenBank/DDBJ databases">
        <authorList>
            <person name="Nowell W R."/>
        </authorList>
    </citation>
    <scope>NUCLEOTIDE SEQUENCE</scope>
</reference>
<accession>A0A816Q6R4</accession>
<feature type="compositionally biased region" description="Polar residues" evidence="2">
    <location>
        <begin position="580"/>
        <end position="589"/>
    </location>
</feature>
<feature type="region of interest" description="Disordered" evidence="2">
    <location>
        <begin position="5712"/>
        <end position="5731"/>
    </location>
</feature>
<evidence type="ECO:0000313" key="4">
    <source>
        <dbReference type="Proteomes" id="UP000663887"/>
    </source>
</evidence>
<feature type="compositionally biased region" description="Low complexity" evidence="2">
    <location>
        <begin position="8"/>
        <end position="29"/>
    </location>
</feature>
<feature type="region of interest" description="Disordered" evidence="2">
    <location>
        <begin position="1666"/>
        <end position="1697"/>
    </location>
</feature>
<feature type="compositionally biased region" description="Polar residues" evidence="2">
    <location>
        <begin position="5546"/>
        <end position="5555"/>
    </location>
</feature>